<comment type="subcellular location">
    <subcellularLocation>
        <location evidence="1 10">Cell outer membrane</location>
        <topology evidence="1 10">Multi-pass membrane protein</topology>
    </subcellularLocation>
</comment>
<evidence type="ECO:0000256" key="12">
    <source>
        <dbReference type="RuleBase" id="RU003357"/>
    </source>
</evidence>
<feature type="domain" description="TonB-dependent receptor plug" evidence="14">
    <location>
        <begin position="54"/>
        <end position="162"/>
    </location>
</feature>
<organism evidence="15 16">
    <name type="scientific">Spartinivicinus marinus</name>
    <dbReference type="NCBI Taxonomy" id="2994442"/>
    <lineage>
        <taxon>Bacteria</taxon>
        <taxon>Pseudomonadati</taxon>
        <taxon>Pseudomonadota</taxon>
        <taxon>Gammaproteobacteria</taxon>
        <taxon>Oceanospirillales</taxon>
        <taxon>Zooshikellaceae</taxon>
        <taxon>Spartinivicinus</taxon>
    </lineage>
</organism>
<keyword evidence="5" id="KW-0732">Signal</keyword>
<evidence type="ECO:0000256" key="4">
    <source>
        <dbReference type="ARBA" id="ARBA00022692"/>
    </source>
</evidence>
<name>A0A853HUZ4_9GAMM</name>
<gene>
    <name evidence="15" type="ORF">H0A36_03565</name>
</gene>
<feature type="domain" description="TonB-dependent receptor-like beta-barrel" evidence="13">
    <location>
        <begin position="217"/>
        <end position="631"/>
    </location>
</feature>
<evidence type="ECO:0000256" key="2">
    <source>
        <dbReference type="ARBA" id="ARBA00022448"/>
    </source>
</evidence>
<dbReference type="InterPro" id="IPR039426">
    <property type="entry name" value="TonB-dep_rcpt-like"/>
</dbReference>
<evidence type="ECO:0000256" key="10">
    <source>
        <dbReference type="PROSITE-ProRule" id="PRU01360"/>
    </source>
</evidence>
<evidence type="ECO:0000256" key="7">
    <source>
        <dbReference type="ARBA" id="ARBA00023077"/>
    </source>
</evidence>
<dbReference type="Pfam" id="PF00593">
    <property type="entry name" value="TonB_dep_Rec_b-barrel"/>
    <property type="match status" value="1"/>
</dbReference>
<keyword evidence="15" id="KW-0675">Receptor</keyword>
<dbReference type="Gene3D" id="2.170.130.10">
    <property type="entry name" value="TonB-dependent receptor, plug domain"/>
    <property type="match status" value="1"/>
</dbReference>
<dbReference type="GO" id="GO:0009279">
    <property type="term" value="C:cell outer membrane"/>
    <property type="evidence" value="ECO:0007669"/>
    <property type="project" value="UniProtKB-SubCell"/>
</dbReference>
<dbReference type="AlphaFoldDB" id="A0A853HUZ4"/>
<keyword evidence="8 10" id="KW-0472">Membrane</keyword>
<reference evidence="15 16" key="1">
    <citation type="submission" date="2020-07" db="EMBL/GenBank/DDBJ databases">
        <title>Endozoicomonas sp. nov., isolated from sediment.</title>
        <authorList>
            <person name="Gu T."/>
        </authorList>
    </citation>
    <scope>NUCLEOTIDE SEQUENCE [LARGE SCALE GENOMIC DNA]</scope>
    <source>
        <strain evidence="15 16">SM1973</strain>
    </source>
</reference>
<sequence>MKTSSSISKHVLSPLSLAIIATVPAVLTANEKKQDNYTTLDSVVVTATKTEHDISTAPASISVITSEQLKEMPVSDISDAIRHSVGVFQVKNGNGRQGIGIRGLGSAYTLILVNGRRVNSVNTLIRGNDFDLSTIPLNQIERIEVVRGPMSSLYGSEALGGVVNIITKQADNQWGGQVSVDYATPEGSGSDDGNETRTSISTSGALIEDKLFLSFHGNKYNRDAWTPFQEDYTTTTINERDETGLEDHNSINANLGLTWKLADNQMIDFEYGYGHDDRKANFAFKGSNGITDHETRRDTYSLTHKGDWDWGNSQIRYYQEGTEFKERSTTVPNGVATQTNQVVDGFITTQFGDHAITTGAEYRQSELDNDVNLKTTGSADVSQKALYIQDEWKLSQDWALTGGGRLDDHEFFGREFSPRGYLVYTPTDALTIKGGVGTAFKAPTLTQLTKEYNIPSCRGRCTLIGNPDLQPEKSTSYELGFTYQGNSWDLGATIFRTDIKDMIARQSEKDENNKKRDFITYENINKARIDGIELTGSIDLTDAVFLTANYSYTDARDRDTDNRLATTPRENVNVRLDWEVDNKLGAFTQARYIGDQKTRGNEDLPGYSLVDMGVTYQLTEQVSLRSGITNLADTRLDKKDDNFDFVERGRTFYAGFTASF</sequence>
<dbReference type="Gene3D" id="2.40.170.20">
    <property type="entry name" value="TonB-dependent receptor, beta-barrel domain"/>
    <property type="match status" value="1"/>
</dbReference>
<keyword evidence="6" id="KW-0406">Ion transport</keyword>
<evidence type="ECO:0000256" key="6">
    <source>
        <dbReference type="ARBA" id="ARBA00023065"/>
    </source>
</evidence>
<evidence type="ECO:0000256" key="1">
    <source>
        <dbReference type="ARBA" id="ARBA00004571"/>
    </source>
</evidence>
<dbReference type="InterPro" id="IPR037066">
    <property type="entry name" value="Plug_dom_sf"/>
</dbReference>
<evidence type="ECO:0000256" key="3">
    <source>
        <dbReference type="ARBA" id="ARBA00022452"/>
    </source>
</evidence>
<evidence type="ECO:0000259" key="14">
    <source>
        <dbReference type="Pfam" id="PF07715"/>
    </source>
</evidence>
<dbReference type="EMBL" id="JACCKB010000003">
    <property type="protein sequence ID" value="NYZ65073.1"/>
    <property type="molecule type" value="Genomic_DNA"/>
</dbReference>
<dbReference type="GO" id="GO:0015344">
    <property type="term" value="F:siderophore uptake transmembrane transporter activity"/>
    <property type="evidence" value="ECO:0007669"/>
    <property type="project" value="TreeGrafter"/>
</dbReference>
<dbReference type="PROSITE" id="PS52016">
    <property type="entry name" value="TONB_DEPENDENT_REC_3"/>
    <property type="match status" value="1"/>
</dbReference>
<evidence type="ECO:0000259" key="13">
    <source>
        <dbReference type="Pfam" id="PF00593"/>
    </source>
</evidence>
<dbReference type="PANTHER" id="PTHR30069">
    <property type="entry name" value="TONB-DEPENDENT OUTER MEMBRANE RECEPTOR"/>
    <property type="match status" value="1"/>
</dbReference>
<keyword evidence="4 10" id="KW-0812">Transmembrane</keyword>
<dbReference type="InterPro" id="IPR012910">
    <property type="entry name" value="Plug_dom"/>
</dbReference>
<protein>
    <submittedName>
        <fullName evidence="15">TonB-dependent receptor</fullName>
    </submittedName>
</protein>
<feature type="short sequence motif" description="TonB box" evidence="11">
    <location>
        <begin position="42"/>
        <end position="48"/>
    </location>
</feature>
<comment type="similarity">
    <text evidence="10 12">Belongs to the TonB-dependent receptor family.</text>
</comment>
<keyword evidence="3 10" id="KW-1134">Transmembrane beta strand</keyword>
<evidence type="ECO:0000256" key="11">
    <source>
        <dbReference type="PROSITE-ProRule" id="PRU10143"/>
    </source>
</evidence>
<keyword evidence="7 11" id="KW-0798">TonB box</keyword>
<keyword evidence="2 10" id="KW-0813">Transport</keyword>
<accession>A0A853HUZ4</accession>
<dbReference type="PROSITE" id="PS00430">
    <property type="entry name" value="TONB_DEPENDENT_REC_1"/>
    <property type="match status" value="1"/>
</dbReference>
<proteinExistence type="inferred from homology"/>
<evidence type="ECO:0000313" key="15">
    <source>
        <dbReference type="EMBL" id="NYZ65073.1"/>
    </source>
</evidence>
<keyword evidence="9 10" id="KW-0998">Cell outer membrane</keyword>
<dbReference type="InterPro" id="IPR000531">
    <property type="entry name" value="Beta-barrel_TonB"/>
</dbReference>
<dbReference type="PANTHER" id="PTHR30069:SF53">
    <property type="entry name" value="COLICIN I RECEPTOR-RELATED"/>
    <property type="match status" value="1"/>
</dbReference>
<dbReference type="RefSeq" id="WP_180567101.1">
    <property type="nucleotide sequence ID" value="NZ_JACCKB010000003.1"/>
</dbReference>
<dbReference type="CDD" id="cd01347">
    <property type="entry name" value="ligand_gated_channel"/>
    <property type="match status" value="1"/>
</dbReference>
<dbReference type="SUPFAM" id="SSF56935">
    <property type="entry name" value="Porins"/>
    <property type="match status" value="1"/>
</dbReference>
<dbReference type="InterPro" id="IPR010916">
    <property type="entry name" value="TonB_box_CS"/>
</dbReference>
<dbReference type="Proteomes" id="UP000569732">
    <property type="component" value="Unassembled WGS sequence"/>
</dbReference>
<evidence type="ECO:0000256" key="8">
    <source>
        <dbReference type="ARBA" id="ARBA00023136"/>
    </source>
</evidence>
<comment type="caution">
    <text evidence="15">The sequence shown here is derived from an EMBL/GenBank/DDBJ whole genome shotgun (WGS) entry which is preliminary data.</text>
</comment>
<dbReference type="Pfam" id="PF07715">
    <property type="entry name" value="Plug"/>
    <property type="match status" value="1"/>
</dbReference>
<evidence type="ECO:0000256" key="9">
    <source>
        <dbReference type="ARBA" id="ARBA00023237"/>
    </source>
</evidence>
<keyword evidence="16" id="KW-1185">Reference proteome</keyword>
<evidence type="ECO:0000313" key="16">
    <source>
        <dbReference type="Proteomes" id="UP000569732"/>
    </source>
</evidence>
<evidence type="ECO:0000256" key="5">
    <source>
        <dbReference type="ARBA" id="ARBA00022729"/>
    </source>
</evidence>
<dbReference type="GO" id="GO:0044718">
    <property type="term" value="P:siderophore transmembrane transport"/>
    <property type="evidence" value="ECO:0007669"/>
    <property type="project" value="TreeGrafter"/>
</dbReference>
<dbReference type="InterPro" id="IPR036942">
    <property type="entry name" value="Beta-barrel_TonB_sf"/>
</dbReference>